<dbReference type="AlphaFoldDB" id="A0A845UB83"/>
<dbReference type="EMBL" id="WNJL01000022">
    <property type="protein sequence ID" value="NDU41890.1"/>
    <property type="molecule type" value="Genomic_DNA"/>
</dbReference>
<dbReference type="PANTHER" id="PTHR30576">
    <property type="entry name" value="COLANIC BIOSYNTHESIS UDP-GLUCOSE LIPID CARRIER TRANSFERASE"/>
    <property type="match status" value="1"/>
</dbReference>
<gene>
    <name evidence="11" type="primary">wbaP</name>
    <name evidence="11" type="ORF">GL267_04295</name>
</gene>
<evidence type="ECO:0000256" key="3">
    <source>
        <dbReference type="ARBA" id="ARBA00006464"/>
    </source>
</evidence>
<dbReference type="NCBIfam" id="TIGR03022">
    <property type="entry name" value="WbaP_sugtrans"/>
    <property type="match status" value="1"/>
</dbReference>
<name>A0A845UB83_9PROT</name>
<accession>A0A845UB83</accession>
<evidence type="ECO:0000256" key="9">
    <source>
        <dbReference type="SAM" id="Phobius"/>
    </source>
</evidence>
<feature type="domain" description="Bacterial sugar transferase" evidence="10">
    <location>
        <begin position="313"/>
        <end position="504"/>
    </location>
</feature>
<feature type="transmembrane region" description="Helical" evidence="9">
    <location>
        <begin position="37"/>
        <end position="56"/>
    </location>
</feature>
<feature type="transmembrane region" description="Helical" evidence="9">
    <location>
        <begin position="118"/>
        <end position="136"/>
    </location>
</feature>
<proteinExistence type="inferred from homology"/>
<dbReference type="Pfam" id="PF02397">
    <property type="entry name" value="Bac_transf"/>
    <property type="match status" value="1"/>
</dbReference>
<dbReference type="InterPro" id="IPR003362">
    <property type="entry name" value="Bact_transf"/>
</dbReference>
<keyword evidence="8 9" id="KW-0472">Membrane</keyword>
<dbReference type="InterPro" id="IPR017475">
    <property type="entry name" value="EPS_sugar_tfrase"/>
</dbReference>
<keyword evidence="4" id="KW-1003">Cell membrane</keyword>
<organism evidence="11">
    <name type="scientific">Acidithiobacillus ferrianus</name>
    <dbReference type="NCBI Taxonomy" id="2678518"/>
    <lineage>
        <taxon>Bacteria</taxon>
        <taxon>Pseudomonadati</taxon>
        <taxon>Pseudomonadota</taxon>
        <taxon>Acidithiobacillia</taxon>
        <taxon>Acidithiobacillales</taxon>
        <taxon>Acidithiobacillaceae</taxon>
        <taxon>Acidithiobacillus</taxon>
    </lineage>
</organism>
<evidence type="ECO:0000313" key="11">
    <source>
        <dbReference type="EMBL" id="NDU41890.1"/>
    </source>
</evidence>
<dbReference type="InterPro" id="IPR017472">
    <property type="entry name" value="Undecaprenyl-P_galact_Ptfrase"/>
</dbReference>
<evidence type="ECO:0000256" key="4">
    <source>
        <dbReference type="ARBA" id="ARBA00022475"/>
    </source>
</evidence>
<evidence type="ECO:0000259" key="10">
    <source>
        <dbReference type="Pfam" id="PF02397"/>
    </source>
</evidence>
<evidence type="ECO:0000256" key="1">
    <source>
        <dbReference type="ARBA" id="ARBA00004141"/>
    </source>
</evidence>
<keyword evidence="6 9" id="KW-0812">Transmembrane</keyword>
<feature type="transmembrane region" description="Helical" evidence="9">
    <location>
        <begin position="142"/>
        <end position="159"/>
    </location>
</feature>
<feature type="transmembrane region" description="Helical" evidence="9">
    <location>
        <begin position="315"/>
        <end position="337"/>
    </location>
</feature>
<comment type="subcellular location">
    <subcellularLocation>
        <location evidence="2">Cell membrane</location>
    </subcellularLocation>
    <subcellularLocation>
        <location evidence="1">Membrane</location>
        <topology evidence="1">Multi-pass membrane protein</topology>
    </subcellularLocation>
</comment>
<keyword evidence="7 9" id="KW-1133">Transmembrane helix</keyword>
<dbReference type="GO" id="GO:0000271">
    <property type="term" value="P:polysaccharide biosynthetic process"/>
    <property type="evidence" value="ECO:0007669"/>
    <property type="project" value="InterPro"/>
</dbReference>
<sequence>MRRSPIRTTSDKTKRGNVVVTIKSTARINTTLQWSHWVPYALALGDIVAFLLAFYFARLSHAIYYGLDPIWVLFHWWGTLAQINLLLFLLLTVSVITSFSLKGHYAQRKAFWDEAGDVLAVLTIFIALNAAIAFIGKWPLSRLWLFSTWALVLLLLPIFRHSIRWGLVRLGAWARPVVLIGSGPNAVEAMRAIASEPLLGYSVKKMLVPRGCSTPSPGKVPPEVGVESLGNNPLGQLADLGNPHVVLALDMDQWEAQEQLVRALGLSYPRLTIAPPLRGLPLFGLEIMHFFSQEVFMLRVRDNLARPGPRLLKRIFDLIAASLLVIALSPLLLFLAWRIHAEDKGSIFFLQERIGRDGKPFMCLKFRSMVLDAEVRLTEYLQSHPEIASEYERNYKLRNDPRVTRIGRLLRRASLDELPQLFNVLKGQMSLVGPRPLLNRELHRYGDSIHLYTQVKPGITGLWQVSGRSETTFADRADLDAWYVKNWSLWYDIVILLRTVKVVFARNGAY</sequence>
<comment type="caution">
    <text evidence="11">The sequence shown here is derived from an EMBL/GenBank/DDBJ whole genome shotgun (WGS) entry which is preliminary data.</text>
</comment>
<evidence type="ECO:0000256" key="8">
    <source>
        <dbReference type="ARBA" id="ARBA00023136"/>
    </source>
</evidence>
<evidence type="ECO:0000256" key="6">
    <source>
        <dbReference type="ARBA" id="ARBA00022692"/>
    </source>
</evidence>
<evidence type="ECO:0000256" key="2">
    <source>
        <dbReference type="ARBA" id="ARBA00004236"/>
    </source>
</evidence>
<feature type="transmembrane region" description="Helical" evidence="9">
    <location>
        <begin position="76"/>
        <end position="97"/>
    </location>
</feature>
<protein>
    <submittedName>
        <fullName evidence="11">Undecaprenyl-phosphate galactose phosphotransferase WbaP</fullName>
    </submittedName>
</protein>
<keyword evidence="5 11" id="KW-0808">Transferase</keyword>
<comment type="similarity">
    <text evidence="3">Belongs to the bacterial sugar transferase family.</text>
</comment>
<dbReference type="GO" id="GO:0005886">
    <property type="term" value="C:plasma membrane"/>
    <property type="evidence" value="ECO:0007669"/>
    <property type="project" value="UniProtKB-SubCell"/>
</dbReference>
<reference evidence="11" key="1">
    <citation type="submission" date="2019-11" db="EMBL/GenBank/DDBJ databases">
        <title>Acidithiobacillus ferrianus sp. nov.: a facultatively anaerobic and extremely acidophilic chemolithoautotroph.</title>
        <authorList>
            <person name="Norris P.R."/>
            <person name="Falagan C."/>
            <person name="Moya-Beltran A."/>
            <person name="Castro M."/>
            <person name="Quatrini R."/>
            <person name="Johnson D.B."/>
        </authorList>
    </citation>
    <scope>NUCLEOTIDE SEQUENCE [LARGE SCALE GENOMIC DNA]</scope>
    <source>
        <strain evidence="11">MG</strain>
    </source>
</reference>
<dbReference type="NCBIfam" id="TIGR03025">
    <property type="entry name" value="EPS_sugtrans"/>
    <property type="match status" value="1"/>
</dbReference>
<evidence type="ECO:0000256" key="7">
    <source>
        <dbReference type="ARBA" id="ARBA00022989"/>
    </source>
</evidence>
<dbReference type="GO" id="GO:0016780">
    <property type="term" value="F:phosphotransferase activity, for other substituted phosphate groups"/>
    <property type="evidence" value="ECO:0007669"/>
    <property type="project" value="TreeGrafter"/>
</dbReference>
<dbReference type="PANTHER" id="PTHR30576:SF4">
    <property type="entry name" value="UNDECAPRENYL-PHOSPHATE GALACTOSE PHOSPHOTRANSFERASE"/>
    <property type="match status" value="1"/>
</dbReference>
<evidence type="ECO:0000256" key="5">
    <source>
        <dbReference type="ARBA" id="ARBA00022679"/>
    </source>
</evidence>